<name>A0A8X6XVB1_9ARAC</name>
<dbReference type="AlphaFoldDB" id="A0A8X6XVB1"/>
<gene>
    <name evidence="1" type="ORF">TNIN_181281</name>
</gene>
<dbReference type="EMBL" id="BMAV01013332">
    <property type="protein sequence ID" value="GFY60907.1"/>
    <property type="molecule type" value="Genomic_DNA"/>
</dbReference>
<evidence type="ECO:0000313" key="1">
    <source>
        <dbReference type="EMBL" id="GFY60907.1"/>
    </source>
</evidence>
<comment type="caution">
    <text evidence="1">The sequence shown here is derived from an EMBL/GenBank/DDBJ whole genome shotgun (WGS) entry which is preliminary data.</text>
</comment>
<organism evidence="1 2">
    <name type="scientific">Trichonephila inaurata madagascariensis</name>
    <dbReference type="NCBI Taxonomy" id="2747483"/>
    <lineage>
        <taxon>Eukaryota</taxon>
        <taxon>Metazoa</taxon>
        <taxon>Ecdysozoa</taxon>
        <taxon>Arthropoda</taxon>
        <taxon>Chelicerata</taxon>
        <taxon>Arachnida</taxon>
        <taxon>Araneae</taxon>
        <taxon>Araneomorphae</taxon>
        <taxon>Entelegynae</taxon>
        <taxon>Araneoidea</taxon>
        <taxon>Nephilidae</taxon>
        <taxon>Trichonephila</taxon>
        <taxon>Trichonephila inaurata</taxon>
    </lineage>
</organism>
<sequence length="95" mass="10720">MTRDVRWSVAELLFRSSSLSSGDRCQSKGSRIGSFAFLRKCPGVYKSKRSSFSCYQFSRSLVGNRQKEKLSTSALLLSRDNDKAHLVNFFSVSQV</sequence>
<proteinExistence type="predicted"/>
<evidence type="ECO:0000313" key="2">
    <source>
        <dbReference type="Proteomes" id="UP000886998"/>
    </source>
</evidence>
<dbReference type="Proteomes" id="UP000886998">
    <property type="component" value="Unassembled WGS sequence"/>
</dbReference>
<reference evidence="1" key="1">
    <citation type="submission" date="2020-08" db="EMBL/GenBank/DDBJ databases">
        <title>Multicomponent nature underlies the extraordinary mechanical properties of spider dragline silk.</title>
        <authorList>
            <person name="Kono N."/>
            <person name="Nakamura H."/>
            <person name="Mori M."/>
            <person name="Yoshida Y."/>
            <person name="Ohtoshi R."/>
            <person name="Malay A.D."/>
            <person name="Moran D.A.P."/>
            <person name="Tomita M."/>
            <person name="Numata K."/>
            <person name="Arakawa K."/>
        </authorList>
    </citation>
    <scope>NUCLEOTIDE SEQUENCE</scope>
</reference>
<accession>A0A8X6XVB1</accession>
<protein>
    <submittedName>
        <fullName evidence="1">Uncharacterized protein</fullName>
    </submittedName>
</protein>
<keyword evidence="2" id="KW-1185">Reference proteome</keyword>